<gene>
    <name evidence="2" type="ORF">BRAFLDRAFT_80566</name>
</gene>
<proteinExistence type="predicted"/>
<sequence length="298" mass="32978">MDALSRPGVIRGERKGTRETSPLSFPFRARLAPSCLIFPRRAAVLSRELGSSFDVGRRGIPGAQGSIPGEQSRDTSATGAAHNRILRHHPFIVIRVENLSEANLGKSAEENQTTAPLSALRELLVPTEAAVHYSAAGIIARNPGKAGIRQDLMEARLPPAVVSRGDLGTRAGISTQSQAESEGTCHRTCRVCRLNMLYYNWAIISKGLKIVLLCSRTRERTSSRRCEYCRRPPRNSVIYYHIRSRKHLINVSWDIRRAEYNIAGGTSLRIGPCVRRLKNVGRDQSLNGITSGFPWADR</sequence>
<organism>
    <name type="scientific">Branchiostoma floridae</name>
    <name type="common">Florida lancelet</name>
    <name type="synonym">Amphioxus</name>
    <dbReference type="NCBI Taxonomy" id="7739"/>
    <lineage>
        <taxon>Eukaryota</taxon>
        <taxon>Metazoa</taxon>
        <taxon>Chordata</taxon>
        <taxon>Cephalochordata</taxon>
        <taxon>Leptocardii</taxon>
        <taxon>Amphioxiformes</taxon>
        <taxon>Branchiostomatidae</taxon>
        <taxon>Branchiostoma</taxon>
    </lineage>
</organism>
<evidence type="ECO:0000256" key="1">
    <source>
        <dbReference type="SAM" id="MobiDB-lite"/>
    </source>
</evidence>
<name>C3Z1S4_BRAFL</name>
<dbReference type="InParanoid" id="C3Z1S4"/>
<protein>
    <submittedName>
        <fullName evidence="2">Uncharacterized protein</fullName>
    </submittedName>
</protein>
<dbReference type="EMBL" id="GG666573">
    <property type="protein sequence ID" value="EEN53441.1"/>
    <property type="molecule type" value="Genomic_DNA"/>
</dbReference>
<reference evidence="2" key="1">
    <citation type="journal article" date="2008" name="Nature">
        <title>The amphioxus genome and the evolution of the chordate karyotype.</title>
        <authorList>
            <consortium name="US DOE Joint Genome Institute (JGI-PGF)"/>
            <person name="Putnam N.H."/>
            <person name="Butts T."/>
            <person name="Ferrier D.E.K."/>
            <person name="Furlong R.F."/>
            <person name="Hellsten U."/>
            <person name="Kawashima T."/>
            <person name="Robinson-Rechavi M."/>
            <person name="Shoguchi E."/>
            <person name="Terry A."/>
            <person name="Yu J.-K."/>
            <person name="Benito-Gutierrez E.L."/>
            <person name="Dubchak I."/>
            <person name="Garcia-Fernandez J."/>
            <person name="Gibson-Brown J.J."/>
            <person name="Grigoriev I.V."/>
            <person name="Horton A.C."/>
            <person name="de Jong P.J."/>
            <person name="Jurka J."/>
            <person name="Kapitonov V.V."/>
            <person name="Kohara Y."/>
            <person name="Kuroki Y."/>
            <person name="Lindquist E."/>
            <person name="Lucas S."/>
            <person name="Osoegawa K."/>
            <person name="Pennacchio L.A."/>
            <person name="Salamov A.A."/>
            <person name="Satou Y."/>
            <person name="Sauka-Spengler T."/>
            <person name="Schmutz J."/>
            <person name="Shin-I T."/>
            <person name="Toyoda A."/>
            <person name="Bronner-Fraser M."/>
            <person name="Fujiyama A."/>
            <person name="Holland L.Z."/>
            <person name="Holland P.W.H."/>
            <person name="Satoh N."/>
            <person name="Rokhsar D.S."/>
        </authorList>
    </citation>
    <scope>NUCLEOTIDE SEQUENCE [LARGE SCALE GENOMIC DNA]</scope>
    <source>
        <strain evidence="2">S238N-H82</strain>
        <tissue evidence="2">Testes</tissue>
    </source>
</reference>
<dbReference type="AlphaFoldDB" id="C3Z1S4"/>
<evidence type="ECO:0000313" key="2">
    <source>
        <dbReference type="EMBL" id="EEN53441.1"/>
    </source>
</evidence>
<feature type="region of interest" description="Disordered" evidence="1">
    <location>
        <begin position="57"/>
        <end position="79"/>
    </location>
</feature>
<accession>C3Z1S4</accession>
<feature type="region of interest" description="Disordered" evidence="1">
    <location>
        <begin position="1"/>
        <end position="21"/>
    </location>
</feature>